<protein>
    <submittedName>
        <fullName evidence="2">Uncharacterized protein</fullName>
    </submittedName>
</protein>
<keyword evidence="1" id="KW-0812">Transmembrane</keyword>
<evidence type="ECO:0000313" key="3">
    <source>
        <dbReference type="Proteomes" id="UP000595858"/>
    </source>
</evidence>
<reference evidence="2" key="1">
    <citation type="journal article" date="2020" name="J Glob Antimicrob Resist">
        <title>Genomic characterization of clinical Enterobacter roggenkampii co-harboring blaIMP-1- and blaGES-5-encoding IncP6 and mcr-9-encoding IncHI2 plasmids isolated in Japan.</title>
        <authorList>
            <person name="Umeda K."/>
            <person name="Nakamura H."/>
            <person name="Fukuda A."/>
            <person name="Matsumoto Y."/>
            <person name="Motooka D."/>
            <person name="Nakamura S."/>
            <person name="Yasui Y."/>
            <person name="Yoshida H."/>
            <person name="Kawahara R."/>
        </authorList>
    </citation>
    <scope>NUCLEOTIDE SEQUENCE</scope>
    <source>
        <strain evidence="2">OIPH-N260</strain>
    </source>
</reference>
<dbReference type="EMBL" id="AP023447">
    <property type="protein sequence ID" value="BCL41089.1"/>
    <property type="molecule type" value="Genomic_DNA"/>
</dbReference>
<dbReference type="AlphaFoldDB" id="A0AAU9BIB5"/>
<proteinExistence type="predicted"/>
<keyword evidence="1" id="KW-1133">Transmembrane helix</keyword>
<name>A0AAU9BIB5_9ENTR</name>
<accession>A0AAU9BIB5</accession>
<evidence type="ECO:0000313" key="2">
    <source>
        <dbReference type="EMBL" id="BCL41089.1"/>
    </source>
</evidence>
<sequence length="73" mass="8653">MVDVADNHQKTLDIKQRFIFIFYTRILAAIPALFRRVLRERMFIGNGVNLLLSPRRHLCSHYAYLQLFVGFVE</sequence>
<evidence type="ECO:0000256" key="1">
    <source>
        <dbReference type="SAM" id="Phobius"/>
    </source>
</evidence>
<feature type="transmembrane region" description="Helical" evidence="1">
    <location>
        <begin position="17"/>
        <end position="34"/>
    </location>
</feature>
<organism evidence="2 3">
    <name type="scientific">Enterobacter roggenkampii</name>
    <dbReference type="NCBI Taxonomy" id="1812935"/>
    <lineage>
        <taxon>Bacteria</taxon>
        <taxon>Pseudomonadati</taxon>
        <taxon>Pseudomonadota</taxon>
        <taxon>Gammaproteobacteria</taxon>
        <taxon>Enterobacterales</taxon>
        <taxon>Enterobacteriaceae</taxon>
        <taxon>Enterobacter</taxon>
        <taxon>Enterobacter cloacae complex</taxon>
    </lineage>
</organism>
<gene>
    <name evidence="2" type="ORF">OIPHN260_05910</name>
</gene>
<keyword evidence="1" id="KW-0472">Membrane</keyword>
<dbReference type="Proteomes" id="UP000595858">
    <property type="component" value="Chromosome"/>
</dbReference>